<dbReference type="PATRIC" id="fig|280871.6.peg.474"/>
<feature type="compositionally biased region" description="Pro residues" evidence="1">
    <location>
        <begin position="1"/>
        <end position="11"/>
    </location>
</feature>
<reference evidence="2 3" key="1">
    <citation type="submission" date="2015-01" db="EMBL/GenBank/DDBJ databases">
        <title>Genome sequence of Mycobacterium llatzerense and Mycobacterium immunogenum recovered from brain abscess.</title>
        <authorList>
            <person name="Greninger A.L."/>
            <person name="Langelier C."/>
            <person name="Cunningham G."/>
            <person name="Chiu C.Y."/>
            <person name="Miller S."/>
        </authorList>
    </citation>
    <scope>NUCLEOTIDE SEQUENCE [LARGE SCALE GENOMIC DNA]</scope>
    <source>
        <strain evidence="2 3">CLUC14</strain>
    </source>
</reference>
<evidence type="ECO:0000256" key="1">
    <source>
        <dbReference type="SAM" id="MobiDB-lite"/>
    </source>
</evidence>
<dbReference type="Proteomes" id="UP000032221">
    <property type="component" value="Unassembled WGS sequence"/>
</dbReference>
<feature type="region of interest" description="Disordered" evidence="1">
    <location>
        <begin position="1"/>
        <end position="33"/>
    </location>
</feature>
<proteinExistence type="predicted"/>
<evidence type="ECO:0008006" key="4">
    <source>
        <dbReference type="Google" id="ProtNLM"/>
    </source>
</evidence>
<keyword evidence="3" id="KW-1185">Reference proteome</keyword>
<dbReference type="EMBL" id="JXST01000003">
    <property type="protein sequence ID" value="KIU18312.1"/>
    <property type="molecule type" value="Genomic_DNA"/>
</dbReference>
<accession>A0A0D1LIK6</accession>
<comment type="caution">
    <text evidence="2">The sequence shown here is derived from an EMBL/GenBank/DDBJ whole genome shotgun (WGS) entry which is preliminary data.</text>
</comment>
<dbReference type="RefSeq" id="WP_043984380.1">
    <property type="nucleotide sequence ID" value="NZ_JXST01000003.1"/>
</dbReference>
<evidence type="ECO:0000313" key="2">
    <source>
        <dbReference type="EMBL" id="KIU18312.1"/>
    </source>
</evidence>
<gene>
    <name evidence="2" type="ORF">TL10_02330</name>
</gene>
<protein>
    <recommendedName>
        <fullName evidence="4">Helix-turn-helix domain-containing protein</fullName>
    </recommendedName>
</protein>
<name>A0A0D1LIK6_9MYCO</name>
<dbReference type="OrthoDB" id="4744257at2"/>
<sequence>MQPNRKPPQPPTRWRKKPWPWPGDSREDKAKRVARSYRDLAERLTHGRVDNPGAELYLLDQYWAEYDVHWQHEERIDILEDRDDEWMPARDLAHAVDRDRKDIYNWARAGHIKQRAGADGTPEYHVGSVKAYVEKLRQRRSRNRAGEPYE</sequence>
<organism evidence="2 3">
    <name type="scientific">Mycolicibacterium llatzerense</name>
    <dbReference type="NCBI Taxonomy" id="280871"/>
    <lineage>
        <taxon>Bacteria</taxon>
        <taxon>Bacillati</taxon>
        <taxon>Actinomycetota</taxon>
        <taxon>Actinomycetes</taxon>
        <taxon>Mycobacteriales</taxon>
        <taxon>Mycobacteriaceae</taxon>
        <taxon>Mycolicibacterium</taxon>
    </lineage>
</organism>
<dbReference type="AlphaFoldDB" id="A0A0D1LIK6"/>
<feature type="compositionally biased region" description="Basic and acidic residues" evidence="1">
    <location>
        <begin position="24"/>
        <end position="33"/>
    </location>
</feature>
<evidence type="ECO:0000313" key="3">
    <source>
        <dbReference type="Proteomes" id="UP000032221"/>
    </source>
</evidence>